<protein>
    <recommendedName>
        <fullName evidence="13">Cation-transporting ATPase</fullName>
        <ecNumber evidence="13">7.2.2.-</ecNumber>
    </recommendedName>
</protein>
<dbReference type="GO" id="GO:0006874">
    <property type="term" value="P:intracellular calcium ion homeostasis"/>
    <property type="evidence" value="ECO:0007669"/>
    <property type="project" value="TreeGrafter"/>
</dbReference>
<feature type="transmembrane region" description="Helical" evidence="13">
    <location>
        <begin position="1046"/>
        <end position="1076"/>
    </location>
</feature>
<dbReference type="Pfam" id="PF12409">
    <property type="entry name" value="P5-ATPase"/>
    <property type="match status" value="1"/>
</dbReference>
<dbReference type="InterPro" id="IPR036412">
    <property type="entry name" value="HAD-like_sf"/>
</dbReference>
<keyword evidence="4 13" id="KW-0812">Transmembrane</keyword>
<dbReference type="InterPro" id="IPR018303">
    <property type="entry name" value="ATPase_P-typ_P_site"/>
</dbReference>
<dbReference type="InterPro" id="IPR023214">
    <property type="entry name" value="HAD_sf"/>
</dbReference>
<dbReference type="InterPro" id="IPR001757">
    <property type="entry name" value="P_typ_ATPase"/>
</dbReference>
<dbReference type="InterPro" id="IPR023299">
    <property type="entry name" value="ATPase_P-typ_cyto_dom_N"/>
</dbReference>
<feature type="domain" description="P-type ATPase A" evidence="15">
    <location>
        <begin position="300"/>
        <end position="422"/>
    </location>
</feature>
<feature type="domain" description="P5B-type ATPase N-terminal" evidence="17">
    <location>
        <begin position="46"/>
        <end position="181"/>
    </location>
</feature>
<dbReference type="GO" id="GO:0015662">
    <property type="term" value="F:P-type ion transporter activity"/>
    <property type="evidence" value="ECO:0007669"/>
    <property type="project" value="InterPro"/>
</dbReference>
<dbReference type="EC" id="7.2.2.-" evidence="13"/>
<feature type="transmembrane region" description="Helical" evidence="13">
    <location>
        <begin position="66"/>
        <end position="84"/>
    </location>
</feature>
<feature type="domain" description="Cation-transporting P-type ATPase N-terminal" evidence="16">
    <location>
        <begin position="203"/>
        <end position="254"/>
    </location>
</feature>
<dbReference type="InterPro" id="IPR006544">
    <property type="entry name" value="P-type_TPase_V"/>
</dbReference>
<dbReference type="GO" id="GO:0019829">
    <property type="term" value="F:ATPase-coupled monoatomic cation transmembrane transporter activity"/>
    <property type="evidence" value="ECO:0007669"/>
    <property type="project" value="UniProtKB-UniRule"/>
</dbReference>
<evidence type="ECO:0000256" key="11">
    <source>
        <dbReference type="ARBA" id="ARBA00023136"/>
    </source>
</evidence>
<dbReference type="NCBIfam" id="TIGR01657">
    <property type="entry name" value="P-ATPase-V"/>
    <property type="match status" value="1"/>
</dbReference>
<dbReference type="InterPro" id="IPR047819">
    <property type="entry name" value="P5A-ATPase_N"/>
</dbReference>
<dbReference type="FunFam" id="1.20.1110.10:FF:000023">
    <property type="entry name" value="Cation-transporting ATPase"/>
    <property type="match status" value="1"/>
</dbReference>
<dbReference type="SUPFAM" id="SSF81653">
    <property type="entry name" value="Calcium ATPase, transduction domain A"/>
    <property type="match status" value="1"/>
</dbReference>
<dbReference type="PANTHER" id="PTHR45630:SF8">
    <property type="entry name" value="CATION-TRANSPORTING ATPASE"/>
    <property type="match status" value="1"/>
</dbReference>
<gene>
    <name evidence="18" type="ORF">GSLYS_00004609001</name>
</gene>
<feature type="region of interest" description="Disordered" evidence="14">
    <location>
        <begin position="1271"/>
        <end position="1322"/>
    </location>
</feature>
<accession>A0AAV2HDE7</accession>
<keyword evidence="7 13" id="KW-0067">ATP-binding</keyword>
<evidence type="ECO:0000259" key="16">
    <source>
        <dbReference type="Pfam" id="PF00690"/>
    </source>
</evidence>
<feature type="transmembrane region" description="Helical" evidence="13">
    <location>
        <begin position="260"/>
        <end position="280"/>
    </location>
</feature>
<evidence type="ECO:0000256" key="5">
    <source>
        <dbReference type="ARBA" id="ARBA00022723"/>
    </source>
</evidence>
<dbReference type="InterPro" id="IPR044492">
    <property type="entry name" value="P_typ_ATPase_HD_dom"/>
</dbReference>
<dbReference type="GO" id="GO:0015203">
    <property type="term" value="F:polyamine transmembrane transporter activity"/>
    <property type="evidence" value="ECO:0007669"/>
    <property type="project" value="TreeGrafter"/>
</dbReference>
<dbReference type="Gene3D" id="3.40.1110.10">
    <property type="entry name" value="Calcium-transporting ATPase, cytoplasmic domain N"/>
    <property type="match status" value="1"/>
</dbReference>
<keyword evidence="8 13" id="KW-0460">Magnesium</keyword>
<feature type="region of interest" description="Disordered" evidence="14">
    <location>
        <begin position="1"/>
        <end position="27"/>
    </location>
</feature>
<evidence type="ECO:0000256" key="12">
    <source>
        <dbReference type="ARBA" id="ARBA00049360"/>
    </source>
</evidence>
<evidence type="ECO:0000259" key="17">
    <source>
        <dbReference type="Pfam" id="PF12409"/>
    </source>
</evidence>
<dbReference type="SUPFAM" id="SSF81665">
    <property type="entry name" value="Calcium ATPase, transmembrane domain M"/>
    <property type="match status" value="1"/>
</dbReference>
<dbReference type="InterPro" id="IPR059000">
    <property type="entry name" value="ATPase_P-type_domA"/>
</dbReference>
<feature type="transmembrane region" description="Helical" evidence="13">
    <location>
        <begin position="986"/>
        <end position="1008"/>
    </location>
</feature>
<keyword evidence="6 13" id="KW-0547">Nucleotide-binding</keyword>
<feature type="transmembrane region" description="Helical" evidence="13">
    <location>
        <begin position="1099"/>
        <end position="1117"/>
    </location>
</feature>
<dbReference type="InterPro" id="IPR008250">
    <property type="entry name" value="ATPase_P-typ_transduc_dom_A_sf"/>
</dbReference>
<dbReference type="GO" id="GO:0016020">
    <property type="term" value="C:membrane"/>
    <property type="evidence" value="ECO:0007669"/>
    <property type="project" value="UniProtKB-SubCell"/>
</dbReference>
<keyword evidence="19" id="KW-1185">Reference proteome</keyword>
<keyword evidence="10 13" id="KW-1133">Transmembrane helix</keyword>
<dbReference type="PROSITE" id="PS00154">
    <property type="entry name" value="ATPASE_E1_E2"/>
    <property type="match status" value="1"/>
</dbReference>
<evidence type="ECO:0000256" key="3">
    <source>
        <dbReference type="ARBA" id="ARBA00022553"/>
    </source>
</evidence>
<evidence type="ECO:0000256" key="1">
    <source>
        <dbReference type="ARBA" id="ARBA00004141"/>
    </source>
</evidence>
<dbReference type="Pfam" id="PF13246">
    <property type="entry name" value="Cation_ATPase"/>
    <property type="match status" value="1"/>
</dbReference>
<dbReference type="InterPro" id="IPR023298">
    <property type="entry name" value="ATPase_P-typ_TM_dom_sf"/>
</dbReference>
<dbReference type="Pfam" id="PF00122">
    <property type="entry name" value="E1-E2_ATPase"/>
    <property type="match status" value="1"/>
</dbReference>
<organism evidence="18 19">
    <name type="scientific">Lymnaea stagnalis</name>
    <name type="common">Great pond snail</name>
    <name type="synonym">Helix stagnalis</name>
    <dbReference type="NCBI Taxonomy" id="6523"/>
    <lineage>
        <taxon>Eukaryota</taxon>
        <taxon>Metazoa</taxon>
        <taxon>Spiralia</taxon>
        <taxon>Lophotrochozoa</taxon>
        <taxon>Mollusca</taxon>
        <taxon>Gastropoda</taxon>
        <taxon>Heterobranchia</taxon>
        <taxon>Euthyneura</taxon>
        <taxon>Panpulmonata</taxon>
        <taxon>Hygrophila</taxon>
        <taxon>Lymnaeoidea</taxon>
        <taxon>Lymnaeidae</taxon>
        <taxon>Lymnaea</taxon>
    </lineage>
</organism>
<reference evidence="18 19" key="1">
    <citation type="submission" date="2024-04" db="EMBL/GenBank/DDBJ databases">
        <authorList>
            <consortium name="Genoscope - CEA"/>
            <person name="William W."/>
        </authorList>
    </citation>
    <scope>NUCLEOTIDE SEQUENCE [LARGE SCALE GENOMIC DNA]</scope>
</reference>
<dbReference type="FunFam" id="3.40.50.1000:FF:000045">
    <property type="entry name" value="Cation-transporting ATPase"/>
    <property type="match status" value="1"/>
</dbReference>
<dbReference type="NCBIfam" id="TIGR01494">
    <property type="entry name" value="ATPase_P-type"/>
    <property type="match status" value="2"/>
</dbReference>
<feature type="transmembrane region" description="Helical" evidence="13">
    <location>
        <begin position="1129"/>
        <end position="1148"/>
    </location>
</feature>
<dbReference type="Pfam" id="PF00690">
    <property type="entry name" value="Cation_ATPase_N"/>
    <property type="match status" value="1"/>
</dbReference>
<evidence type="ECO:0000256" key="13">
    <source>
        <dbReference type="RuleBase" id="RU362082"/>
    </source>
</evidence>
<dbReference type="InterPro" id="IPR047821">
    <property type="entry name" value="P5B-type_ATPase"/>
</dbReference>
<keyword evidence="9 13" id="KW-1278">Translocase</keyword>
<evidence type="ECO:0000256" key="4">
    <source>
        <dbReference type="ARBA" id="ARBA00022692"/>
    </source>
</evidence>
<comment type="caution">
    <text evidence="18">The sequence shown here is derived from an EMBL/GenBank/DDBJ whole genome shotgun (WGS) entry which is preliminary data.</text>
</comment>
<feature type="transmembrane region" description="Helical" evidence="13">
    <location>
        <begin position="475"/>
        <end position="494"/>
    </location>
</feature>
<evidence type="ECO:0000259" key="15">
    <source>
        <dbReference type="Pfam" id="PF00122"/>
    </source>
</evidence>
<dbReference type="PRINTS" id="PR00119">
    <property type="entry name" value="CATATPASE"/>
</dbReference>
<evidence type="ECO:0000256" key="9">
    <source>
        <dbReference type="ARBA" id="ARBA00022967"/>
    </source>
</evidence>
<name>A0AAV2HDE7_LYMST</name>
<comment type="catalytic activity">
    <reaction evidence="12 13">
        <text>ATP + H2O = ADP + phosphate + H(+)</text>
        <dbReference type="Rhea" id="RHEA:13065"/>
        <dbReference type="ChEBI" id="CHEBI:15377"/>
        <dbReference type="ChEBI" id="CHEBI:15378"/>
        <dbReference type="ChEBI" id="CHEBI:30616"/>
        <dbReference type="ChEBI" id="CHEBI:43474"/>
        <dbReference type="ChEBI" id="CHEBI:456216"/>
    </reaction>
</comment>
<dbReference type="Gene3D" id="2.70.150.10">
    <property type="entry name" value="Calcium-transporting ATPase, cytoplasmic transduction domain A"/>
    <property type="match status" value="1"/>
</dbReference>
<sequence>MSMKKNGDKSKTAEIVEEDGPGSRLKTAVTKGQNMKAGRHYINIGEDDQMEIHSYKLNKIKLYTTYFGYLITVGLLRLVFYWLPHLMLWSTHSKCNLADAEKVLLKDQYRDYHVSTVRTITREGTGLYASHVSCYHRLNSMTGCEFLEMIKIYYEMLTIYYSNDETLIRYFLCKRVKYIWDPELARYIPLKGLDEGYKQSYFHNTKGLTQTDQSKRRVLYGINSIGVHVTPILVLFFKEVLSPFYIFQVFSMSVWYSDDYWIYATCIAVMTSFSIAIQIYQTRQFERALRNTITSTTINTVLRGNGNFEDIPSEDLVPGDVIEIPRHGCDMQCDAVLITGNCIVNESMLTGESVPVTKIPLPNTTGMKEENDPEVNMKNHSRHILFCGTHIIQTRFYGNQRVKAVVLRTGFSTSKGELVRSIMFPKPVDFKFQRHSYYFVLVLAGIALLGFIYTISLMVQNGDHVSDIIIRSLDLITIAVPPALPAALAIGVVFSQRRLKLKNVYCISPRGINVCGTIDTVCFDKTGTLTEDGLDMHGVVKVEKSKFDPMIKDMSQLPIGPFLTAMACCHSLTIIEKEIMGDPLDLIMFNATNWQLEEPGPDETRFDMMTPTVVRPNVSAADKRLSTDDALHSEEHINKSNSYIQKKNNLKNNKGVILVLKDLCFFPQLAGGDVGIVRQFPFSSSLQRMSVITRRLGVNNFDLYVKGSPEMISSLSRPDTIPFDFHQVLQSYTEHGYRVIALAWKPLPDKLKFVKVQRVSREQVENELIFLGLIVMENRLKPQSAPVICELNEADIRTIMVTGDNMLTALSVARECKMVDKTDRIILVQAYPPTTGQSEVTLEFVYADDSNAKVEEVFAMENQRIQIDEDSQRFHFALTGKTWAVIRQHCPDILNKIVVKGVVFARMGPDQKGQLVEVLQDIGYYVGMCGDGANDCGALKTAHMGISLSEAEASVASPFTSKTPTIECVPSVIKEGRAALVTSFGVFKYIACYSLTQFTSVLLLYWIGANITDVEFLYVDFFIITTFSITFSRTGPYDELVRDRPLVSLLSASPIFGIIAQLILVIAAQTFMFFHIKEQPWFVPFKENDDDDYTCHENAAVFLMSAYQYIILAVTFAKGAPFRKSIFTNWWLLLNFAVALGITMWINMYPPKEIADLLDLAIIPSIKYRAFFIGIAFIQLVLSYVLEKFIIDNEALRRRISASIKGCWPDSDLAYHKIESEIEKDPNWPPVSDKKVDLAEIFQRLENLNQGPQNLEEMKSSLEDVLDSDLEDENVDQEVSRPLRETSFSDTASASGKGSIKYRSKSTSETYEDHNGGLNTVL</sequence>
<evidence type="ECO:0000256" key="10">
    <source>
        <dbReference type="ARBA" id="ARBA00022989"/>
    </source>
</evidence>
<keyword evidence="11 13" id="KW-0472">Membrane</keyword>
<dbReference type="GO" id="GO:0046872">
    <property type="term" value="F:metal ion binding"/>
    <property type="evidence" value="ECO:0007669"/>
    <property type="project" value="UniProtKB-UniRule"/>
</dbReference>
<evidence type="ECO:0000256" key="6">
    <source>
        <dbReference type="ARBA" id="ARBA00022741"/>
    </source>
</evidence>
<dbReference type="GO" id="GO:0016887">
    <property type="term" value="F:ATP hydrolysis activity"/>
    <property type="evidence" value="ECO:0007669"/>
    <property type="project" value="InterPro"/>
</dbReference>
<dbReference type="Gene3D" id="3.40.50.1000">
    <property type="entry name" value="HAD superfamily/HAD-like"/>
    <property type="match status" value="1"/>
</dbReference>
<dbReference type="CDD" id="cd07542">
    <property type="entry name" value="P-type_ATPase_cation"/>
    <property type="match status" value="1"/>
</dbReference>
<evidence type="ECO:0000256" key="7">
    <source>
        <dbReference type="ARBA" id="ARBA00022840"/>
    </source>
</evidence>
<proteinExistence type="inferred from homology"/>
<evidence type="ECO:0000256" key="8">
    <source>
        <dbReference type="ARBA" id="ARBA00022842"/>
    </source>
</evidence>
<dbReference type="SFLD" id="SFLDF00027">
    <property type="entry name" value="p-type_atpase"/>
    <property type="match status" value="1"/>
</dbReference>
<comment type="subcellular location">
    <subcellularLocation>
        <location evidence="1 13">Membrane</location>
        <topology evidence="1 13">Multi-pass membrane protein</topology>
    </subcellularLocation>
</comment>
<feature type="transmembrane region" description="Helical" evidence="13">
    <location>
        <begin position="218"/>
        <end position="237"/>
    </location>
</feature>
<evidence type="ECO:0000313" key="19">
    <source>
        <dbReference type="Proteomes" id="UP001497497"/>
    </source>
</evidence>
<dbReference type="SFLD" id="SFLDS00003">
    <property type="entry name" value="Haloacid_Dehalogenase"/>
    <property type="match status" value="1"/>
</dbReference>
<dbReference type="EMBL" id="CAXITT010000070">
    <property type="protein sequence ID" value="CAL1530484.1"/>
    <property type="molecule type" value="Genomic_DNA"/>
</dbReference>
<evidence type="ECO:0000256" key="2">
    <source>
        <dbReference type="ARBA" id="ARBA00006000"/>
    </source>
</evidence>
<feature type="transmembrane region" description="Helical" evidence="13">
    <location>
        <begin position="436"/>
        <end position="455"/>
    </location>
</feature>
<dbReference type="GO" id="GO:0005524">
    <property type="term" value="F:ATP binding"/>
    <property type="evidence" value="ECO:0007669"/>
    <property type="project" value="UniProtKB-UniRule"/>
</dbReference>
<dbReference type="Proteomes" id="UP001497497">
    <property type="component" value="Unassembled WGS sequence"/>
</dbReference>
<evidence type="ECO:0000256" key="14">
    <source>
        <dbReference type="SAM" id="MobiDB-lite"/>
    </source>
</evidence>
<dbReference type="InterPro" id="IPR004014">
    <property type="entry name" value="ATPase_P-typ_cation-transptr_N"/>
</dbReference>
<comment type="similarity">
    <text evidence="2 13">Belongs to the cation transport ATPase (P-type) (TC 3.A.3) family. Type V subfamily.</text>
</comment>
<dbReference type="SUPFAM" id="SSF56784">
    <property type="entry name" value="HAD-like"/>
    <property type="match status" value="1"/>
</dbReference>
<dbReference type="PANTHER" id="PTHR45630">
    <property type="entry name" value="CATION-TRANSPORTING ATPASE-RELATED"/>
    <property type="match status" value="1"/>
</dbReference>
<feature type="compositionally biased region" description="Polar residues" evidence="14">
    <location>
        <begin position="1286"/>
        <end position="1296"/>
    </location>
</feature>
<keyword evidence="5 13" id="KW-0479">Metal-binding</keyword>
<feature type="transmembrane region" description="Helical" evidence="13">
    <location>
        <begin position="1168"/>
        <end position="1191"/>
    </location>
</feature>
<keyword evidence="3" id="KW-0597">Phosphoprotein</keyword>
<feature type="compositionally biased region" description="Basic and acidic residues" evidence="14">
    <location>
        <begin position="1"/>
        <end position="14"/>
    </location>
</feature>
<dbReference type="SFLD" id="SFLDG00002">
    <property type="entry name" value="C1.7:_P-type_atpase_like"/>
    <property type="match status" value="1"/>
</dbReference>
<evidence type="ECO:0000313" key="18">
    <source>
        <dbReference type="EMBL" id="CAL1530484.1"/>
    </source>
</evidence>
<feature type="transmembrane region" description="Helical" evidence="13">
    <location>
        <begin position="1014"/>
        <end position="1034"/>
    </location>
</feature>